<evidence type="ECO:0000256" key="3">
    <source>
        <dbReference type="ARBA" id="ARBA00022723"/>
    </source>
</evidence>
<keyword evidence="7" id="KW-0411">Iron-sulfur</keyword>
<dbReference type="Pfam" id="PF02754">
    <property type="entry name" value="CCG"/>
    <property type="match status" value="1"/>
</dbReference>
<evidence type="ECO:0000313" key="11">
    <source>
        <dbReference type="Proteomes" id="UP000067689"/>
    </source>
</evidence>
<dbReference type="Pfam" id="PF02913">
    <property type="entry name" value="FAD-oxidase_C"/>
    <property type="match status" value="1"/>
</dbReference>
<dbReference type="InterPro" id="IPR017896">
    <property type="entry name" value="4Fe4S_Fe-S-bd"/>
</dbReference>
<dbReference type="InterPro" id="IPR036318">
    <property type="entry name" value="FAD-bd_PCMH-like_sf"/>
</dbReference>
<evidence type="ECO:0000256" key="7">
    <source>
        <dbReference type="ARBA" id="ARBA00023014"/>
    </source>
</evidence>
<dbReference type="PANTHER" id="PTHR11748">
    <property type="entry name" value="D-LACTATE DEHYDROGENASE"/>
    <property type="match status" value="1"/>
</dbReference>
<dbReference type="Gene3D" id="3.30.70.2740">
    <property type="match status" value="1"/>
</dbReference>
<keyword evidence="2" id="KW-0285">Flavoprotein</keyword>
<dbReference type="PROSITE" id="PS00198">
    <property type="entry name" value="4FE4S_FER_1"/>
    <property type="match status" value="1"/>
</dbReference>
<dbReference type="PROSITE" id="PS51387">
    <property type="entry name" value="FAD_PCMH"/>
    <property type="match status" value="1"/>
</dbReference>
<name>A0A0U4CL02_9ACTN</name>
<feature type="domain" description="FAD-binding PCMH-type" evidence="9">
    <location>
        <begin position="46"/>
        <end position="263"/>
    </location>
</feature>
<dbReference type="GO" id="GO:1903457">
    <property type="term" value="P:lactate catabolic process"/>
    <property type="evidence" value="ECO:0007669"/>
    <property type="project" value="TreeGrafter"/>
</dbReference>
<feature type="domain" description="4Fe-4S ferredoxin-type" evidence="8">
    <location>
        <begin position="618"/>
        <end position="648"/>
    </location>
</feature>
<dbReference type="PATRIC" id="fig|2041.4.peg.768"/>
<organism evidence="10 11">
    <name type="scientific">Aeromicrobium erythreum</name>
    <dbReference type="NCBI Taxonomy" id="2041"/>
    <lineage>
        <taxon>Bacteria</taxon>
        <taxon>Bacillati</taxon>
        <taxon>Actinomycetota</taxon>
        <taxon>Actinomycetes</taxon>
        <taxon>Propionibacteriales</taxon>
        <taxon>Nocardioidaceae</taxon>
        <taxon>Aeromicrobium</taxon>
    </lineage>
</organism>
<dbReference type="Gene3D" id="1.10.45.10">
    <property type="entry name" value="Vanillyl-alcohol Oxidase, Chain A, domain 4"/>
    <property type="match status" value="1"/>
</dbReference>
<dbReference type="EMBL" id="CP011502">
    <property type="protein sequence ID" value="ALX03862.1"/>
    <property type="molecule type" value="Genomic_DNA"/>
</dbReference>
<dbReference type="InterPro" id="IPR017900">
    <property type="entry name" value="4Fe4S_Fe_S_CS"/>
</dbReference>
<evidence type="ECO:0000256" key="4">
    <source>
        <dbReference type="ARBA" id="ARBA00022827"/>
    </source>
</evidence>
<dbReference type="AlphaFoldDB" id="A0A0U4CL02"/>
<dbReference type="RefSeq" id="WP_067854787.1">
    <property type="nucleotide sequence ID" value="NZ_CP011502.1"/>
</dbReference>
<comment type="cofactor">
    <cofactor evidence="1">
        <name>FAD</name>
        <dbReference type="ChEBI" id="CHEBI:57692"/>
    </cofactor>
</comment>
<dbReference type="SUPFAM" id="SSF56176">
    <property type="entry name" value="FAD-binding/transporter-associated domain-like"/>
    <property type="match status" value="1"/>
</dbReference>
<dbReference type="Proteomes" id="UP000067689">
    <property type="component" value="Chromosome"/>
</dbReference>
<dbReference type="InterPro" id="IPR016169">
    <property type="entry name" value="FAD-bd_PCMH_sub2"/>
</dbReference>
<dbReference type="SUPFAM" id="SSF46548">
    <property type="entry name" value="alpha-helical ferredoxin"/>
    <property type="match status" value="1"/>
</dbReference>
<dbReference type="KEGG" id="aer:AERYTH_03680"/>
<dbReference type="PROSITE" id="PS51379">
    <property type="entry name" value="4FE4S_FER_2"/>
    <property type="match status" value="1"/>
</dbReference>
<dbReference type="Pfam" id="PF01565">
    <property type="entry name" value="FAD_binding_4"/>
    <property type="match status" value="1"/>
</dbReference>
<dbReference type="GO" id="GO:0004458">
    <property type="term" value="F:D-lactate dehydrogenase (cytochrome) activity"/>
    <property type="evidence" value="ECO:0007669"/>
    <property type="project" value="TreeGrafter"/>
</dbReference>
<gene>
    <name evidence="10" type="ORF">AERYTH_03680</name>
</gene>
<dbReference type="InterPro" id="IPR016171">
    <property type="entry name" value="Vanillyl_alc_oxidase_C-sub2"/>
</dbReference>
<evidence type="ECO:0000313" key="10">
    <source>
        <dbReference type="EMBL" id="ALX03862.1"/>
    </source>
</evidence>
<sequence length="968" mass="102611">MSVDTVGPDVAASPADVVAELRRREVVDVDDSSTTRALYSTDASLYRVVPQVVVRPRSVEEVLAVLDASRATGVPVTSRGAGTSIAGNAVGTGIVVDFAKHLNRVHEVDVERRVARVDPGIVHAALQKVAAPQGLRFGPDPSTHTRCTVGGMIGNNACGNRALGYGRSSDNVAALDVVTGTGERLTIGRDVATTSPTLDRLRDVVAADLGTVRTELGRFGRQVSGYSLEHLLPERGFDVASFMAGTEGTLGVLLGATVDLVQTPRHVHLVVLGYGSMAEAGDDVPTMLPHGPIACEGLGERIIEVYRAAKGAAGVPDYPRGGGYLYVELAGDDPAELAAQAERVVADSASLSHRHVTSVAEQAAFWRIREEGAGLASRIWDRPALSGWEDAAVPPERVGQYLRDFDALLQQHGLNGEPYGHLGDGCVHVRIDFPLSEPGGHAGYRAFIEDAARLTATHGGSFSGEHGDGRARSELLPLMYSEQAIALFRGVKHVLDPDDLLNPGVLVAPAALPSAAQGRAPVPGVRALDADLRTQGRGWAPGLQGSRRGLRLLHDDGDLGAAVHRCTGVGKCLADNKASHGVMCPSFQATRDEKDSTRGRARVLQEMVDGRLVTGGYRAPEVHEALDLCLSCKGCLNDCPTGIDMATYKSEVLHQTYKGRMRPRSHYVLGKLPFWARLTSPVAALANLALRVPGLAHVARWVAGVDQRRSLPSFATRRFSRAARPALEASATRTDRPRVAIWADSFTEYFSTSGGHAAVRLLESAGYRVEVVQKQACCGLTWITTGQLDTARSLVERTVGVLHEYVADGVPVVGLEPSCLAVLRSDAVELTDDPRAAEVAQGVFTLAELLARTEGWQAPDLSGTEVVVQPHCHQSSVLGFAADLDVLGRTGATVTRLSGCCGLAGNFGVERGHYEVSVAVAEQQLMPAVRAMGEGAVVLADGFSCRTQLDDLADVPALHLAELLAPGE</sequence>
<accession>A0A0U4CL02</accession>
<dbReference type="Pfam" id="PF13183">
    <property type="entry name" value="Fer4_8"/>
    <property type="match status" value="1"/>
</dbReference>
<dbReference type="InterPro" id="IPR004113">
    <property type="entry name" value="FAD-bd_oxidored_4_C"/>
</dbReference>
<evidence type="ECO:0000256" key="5">
    <source>
        <dbReference type="ARBA" id="ARBA00023002"/>
    </source>
</evidence>
<dbReference type="InterPro" id="IPR004017">
    <property type="entry name" value="Cys_rich_dom"/>
</dbReference>
<dbReference type="InterPro" id="IPR016164">
    <property type="entry name" value="FAD-linked_Oxase-like_C"/>
</dbReference>
<dbReference type="InterPro" id="IPR016166">
    <property type="entry name" value="FAD-bd_PCMH"/>
</dbReference>
<dbReference type="SUPFAM" id="SSF55103">
    <property type="entry name" value="FAD-linked oxidases, C-terminal domain"/>
    <property type="match status" value="1"/>
</dbReference>
<keyword evidence="5" id="KW-0560">Oxidoreductase</keyword>
<proteinExistence type="predicted"/>
<keyword evidence="3" id="KW-0479">Metal-binding</keyword>
<keyword evidence="4" id="KW-0274">FAD</keyword>
<dbReference type="GO" id="GO:0071949">
    <property type="term" value="F:FAD binding"/>
    <property type="evidence" value="ECO:0007669"/>
    <property type="project" value="InterPro"/>
</dbReference>
<dbReference type="PANTHER" id="PTHR11748:SF119">
    <property type="entry name" value="D-2-HYDROXYGLUTARATE DEHYDROGENASE"/>
    <property type="match status" value="1"/>
</dbReference>
<evidence type="ECO:0000259" key="9">
    <source>
        <dbReference type="PROSITE" id="PS51387"/>
    </source>
</evidence>
<protein>
    <submittedName>
        <fullName evidence="10">Oxidoreductase</fullName>
    </submittedName>
</protein>
<evidence type="ECO:0000256" key="2">
    <source>
        <dbReference type="ARBA" id="ARBA00022630"/>
    </source>
</evidence>
<evidence type="ECO:0000256" key="6">
    <source>
        <dbReference type="ARBA" id="ARBA00023004"/>
    </source>
</evidence>
<dbReference type="STRING" id="2041.AERYTH_03680"/>
<reference evidence="10 11" key="1">
    <citation type="journal article" date="1991" name="Int. J. Syst. Bacteriol.">
        <title>Description of the erythromycin-producing bacterium Arthrobacter sp. strain NRRL B-3381 as Aeromicrobium erythreum gen. nov., sp. nov.</title>
        <authorList>
            <person name="Miller E.S."/>
            <person name="Woese C.R."/>
            <person name="Brenner S."/>
        </authorList>
    </citation>
    <scope>NUCLEOTIDE SEQUENCE [LARGE SCALE GENOMIC DNA]</scope>
    <source>
        <strain evidence="10 11">AR18</strain>
    </source>
</reference>
<keyword evidence="11" id="KW-1185">Reference proteome</keyword>
<dbReference type="GO" id="GO:0051536">
    <property type="term" value="F:iron-sulfur cluster binding"/>
    <property type="evidence" value="ECO:0007669"/>
    <property type="project" value="UniProtKB-KW"/>
</dbReference>
<evidence type="ECO:0000259" key="8">
    <source>
        <dbReference type="PROSITE" id="PS51379"/>
    </source>
</evidence>
<dbReference type="GO" id="GO:0046872">
    <property type="term" value="F:metal ion binding"/>
    <property type="evidence" value="ECO:0007669"/>
    <property type="project" value="UniProtKB-KW"/>
</dbReference>
<dbReference type="InterPro" id="IPR006094">
    <property type="entry name" value="Oxid_FAD_bind_N"/>
</dbReference>
<dbReference type="GO" id="GO:0008720">
    <property type="term" value="F:D-lactate dehydrogenase (NAD+) activity"/>
    <property type="evidence" value="ECO:0007669"/>
    <property type="project" value="TreeGrafter"/>
</dbReference>
<dbReference type="Gene3D" id="3.30.465.10">
    <property type="match status" value="1"/>
</dbReference>
<evidence type="ECO:0000256" key="1">
    <source>
        <dbReference type="ARBA" id="ARBA00001974"/>
    </source>
</evidence>
<keyword evidence="6" id="KW-0408">Iron</keyword>